<gene>
    <name evidence="5" type="ORF">KUCA_T00005676001</name>
</gene>
<proteinExistence type="inferred from homology"/>
<dbReference type="GO" id="GO:1990904">
    <property type="term" value="C:ribonucleoprotein complex"/>
    <property type="evidence" value="ECO:0007669"/>
    <property type="project" value="UniProtKB-KW"/>
</dbReference>
<dbReference type="STRING" id="1382522.W6MTD3"/>
<evidence type="ECO:0000256" key="1">
    <source>
        <dbReference type="ARBA" id="ARBA00006598"/>
    </source>
</evidence>
<accession>W6MTD3</accession>
<keyword evidence="3" id="KW-0687">Ribonucleoprotein</keyword>
<evidence type="ECO:0000256" key="2">
    <source>
        <dbReference type="ARBA" id="ARBA00022980"/>
    </source>
</evidence>
<dbReference type="GO" id="GO:0006412">
    <property type="term" value="P:translation"/>
    <property type="evidence" value="ECO:0007669"/>
    <property type="project" value="InterPro"/>
</dbReference>
<name>W6MTD3_9ASCO</name>
<dbReference type="SUPFAM" id="SSF143034">
    <property type="entry name" value="L35p-like"/>
    <property type="match status" value="1"/>
</dbReference>
<comment type="similarity">
    <text evidence="1">Belongs to the bacterial ribosomal protein bL35 family.</text>
</comment>
<evidence type="ECO:0000256" key="4">
    <source>
        <dbReference type="SAM" id="MobiDB-lite"/>
    </source>
</evidence>
<dbReference type="Gene3D" id="4.10.410.60">
    <property type="match status" value="1"/>
</dbReference>
<dbReference type="Pfam" id="PF01632">
    <property type="entry name" value="Ribosomal_L35p"/>
    <property type="match status" value="1"/>
</dbReference>
<evidence type="ECO:0008006" key="7">
    <source>
        <dbReference type="Google" id="ProtNLM"/>
    </source>
</evidence>
<evidence type="ECO:0000256" key="3">
    <source>
        <dbReference type="ARBA" id="ARBA00023274"/>
    </source>
</evidence>
<reference evidence="5" key="1">
    <citation type="submission" date="2013-12" db="EMBL/GenBank/DDBJ databases">
        <authorList>
            <person name="Genoscope - CEA"/>
        </authorList>
    </citation>
    <scope>NUCLEOTIDE SEQUENCE</scope>
    <source>
        <strain evidence="5">CBS 1993</strain>
    </source>
</reference>
<keyword evidence="6" id="KW-1185">Reference proteome</keyword>
<dbReference type="HOGENOM" id="CLU_166987_1_0_1"/>
<evidence type="ECO:0000313" key="5">
    <source>
        <dbReference type="EMBL" id="CDK29683.1"/>
    </source>
</evidence>
<dbReference type="RefSeq" id="XP_022461666.1">
    <property type="nucleotide sequence ID" value="XM_022601252.1"/>
</dbReference>
<dbReference type="GO" id="GO:0003735">
    <property type="term" value="F:structural constituent of ribosome"/>
    <property type="evidence" value="ECO:0007669"/>
    <property type="project" value="InterPro"/>
</dbReference>
<sequence>MFGNLFAPLLTRTSFMNSVFTPTTFTRGIAKTNRSAYKRWRKTAGGYKRGLSGRKHGNASWTSSVLRKHTGTAMATSSGHGNMKKRLGKMLPYL</sequence>
<dbReference type="EMBL" id="HG793131">
    <property type="protein sequence ID" value="CDK29683.1"/>
    <property type="molecule type" value="Genomic_DNA"/>
</dbReference>
<dbReference type="AlphaFoldDB" id="W6MTD3"/>
<reference evidence="5" key="2">
    <citation type="submission" date="2014-02" db="EMBL/GenBank/DDBJ databases">
        <title>Complete DNA sequence of /Kuraishia capsulata/ illustrates novel genomic features among budding yeasts (/Saccharomycotina/).</title>
        <authorList>
            <person name="Morales L."/>
            <person name="Noel B."/>
            <person name="Porcel B."/>
            <person name="Marcet-Houben M."/>
            <person name="Hullo M-F."/>
            <person name="Sacerdot C."/>
            <person name="Tekaia F."/>
            <person name="Leh-Louis V."/>
            <person name="Despons L."/>
            <person name="Khanna V."/>
            <person name="Aury J-M."/>
            <person name="Barbe V."/>
            <person name="Couloux A."/>
            <person name="Labadie K."/>
            <person name="Pelletier E."/>
            <person name="Souciet J-L."/>
            <person name="Boekhout T."/>
            <person name="Gabaldon T."/>
            <person name="Wincker P."/>
            <person name="Dujon B."/>
        </authorList>
    </citation>
    <scope>NUCLEOTIDE SEQUENCE</scope>
    <source>
        <strain evidence="5">CBS 1993</strain>
    </source>
</reference>
<protein>
    <recommendedName>
        <fullName evidence="7">50S ribosomal protein L35</fullName>
    </recommendedName>
</protein>
<dbReference type="Proteomes" id="UP000019384">
    <property type="component" value="Unassembled WGS sequence"/>
</dbReference>
<dbReference type="OrthoDB" id="162638at2759"/>
<keyword evidence="2" id="KW-0689">Ribosomal protein</keyword>
<organism evidence="5 6">
    <name type="scientific">Kuraishia capsulata CBS 1993</name>
    <dbReference type="NCBI Taxonomy" id="1382522"/>
    <lineage>
        <taxon>Eukaryota</taxon>
        <taxon>Fungi</taxon>
        <taxon>Dikarya</taxon>
        <taxon>Ascomycota</taxon>
        <taxon>Saccharomycotina</taxon>
        <taxon>Pichiomycetes</taxon>
        <taxon>Pichiales</taxon>
        <taxon>Pichiaceae</taxon>
        <taxon>Kuraishia</taxon>
    </lineage>
</organism>
<dbReference type="GeneID" id="34523054"/>
<evidence type="ECO:0000313" key="6">
    <source>
        <dbReference type="Proteomes" id="UP000019384"/>
    </source>
</evidence>
<dbReference type="GO" id="GO:0005840">
    <property type="term" value="C:ribosome"/>
    <property type="evidence" value="ECO:0007669"/>
    <property type="project" value="UniProtKB-KW"/>
</dbReference>
<feature type="region of interest" description="Disordered" evidence="4">
    <location>
        <begin position="71"/>
        <end position="94"/>
    </location>
</feature>
<dbReference type="InterPro" id="IPR037229">
    <property type="entry name" value="Ribosomal_bL35_sf"/>
</dbReference>
<dbReference type="InterPro" id="IPR021137">
    <property type="entry name" value="Ribosomal_bL35-like"/>
</dbReference>